<dbReference type="InterPro" id="IPR009060">
    <property type="entry name" value="UBA-like_sf"/>
</dbReference>
<dbReference type="GO" id="GO:0005783">
    <property type="term" value="C:endoplasmic reticulum"/>
    <property type="evidence" value="ECO:0007669"/>
    <property type="project" value="TreeGrafter"/>
</dbReference>
<protein>
    <recommendedName>
        <fullName evidence="1">UAS domain-containing protein</fullName>
    </recommendedName>
</protein>
<comment type="caution">
    <text evidence="2">The sequence shown here is derived from an EMBL/GenBank/DDBJ whole genome shotgun (WGS) entry which is preliminary data.</text>
</comment>
<dbReference type="InterPro" id="IPR036249">
    <property type="entry name" value="Thioredoxin-like_sf"/>
</dbReference>
<reference evidence="2" key="2">
    <citation type="submission" date="2023-06" db="EMBL/GenBank/DDBJ databases">
        <authorList>
            <consortium name="Lawrence Berkeley National Laboratory"/>
            <person name="Haridas S."/>
            <person name="Hensen N."/>
            <person name="Bonometti L."/>
            <person name="Westerberg I."/>
            <person name="Brannstrom I.O."/>
            <person name="Guillou S."/>
            <person name="Cros-Aarteil S."/>
            <person name="Calhoun S."/>
            <person name="Kuo A."/>
            <person name="Mondo S."/>
            <person name="Pangilinan J."/>
            <person name="Riley R."/>
            <person name="LaButti K."/>
            <person name="Andreopoulos B."/>
            <person name="Lipzen A."/>
            <person name="Chen C."/>
            <person name="Yanf M."/>
            <person name="Daum C."/>
            <person name="Ng V."/>
            <person name="Clum A."/>
            <person name="Steindorff A."/>
            <person name="Ohm R."/>
            <person name="Martin F."/>
            <person name="Silar P."/>
            <person name="Natvig D."/>
            <person name="Lalanne C."/>
            <person name="Gautier V."/>
            <person name="Ament-velasquez S.L."/>
            <person name="Kruys A."/>
            <person name="Hutchinson M.I."/>
            <person name="Powell A.J."/>
            <person name="Barry K."/>
            <person name="Miller A.N."/>
            <person name="Grigoriev I.V."/>
            <person name="Debuchy R."/>
            <person name="Gladieux P."/>
            <person name="Thoren M.H."/>
            <person name="Johannesson H."/>
        </authorList>
    </citation>
    <scope>NUCLEOTIDE SEQUENCE</scope>
    <source>
        <strain evidence="2">CBS 232.78</strain>
    </source>
</reference>
<evidence type="ECO:0000313" key="2">
    <source>
        <dbReference type="EMBL" id="KAK3372417.1"/>
    </source>
</evidence>
<sequence>MATEADFDLNQLEPSQQETLQQFMEVTGQEMQDAVPLLQRSRWDIQTAISRFFGDEERDPEIQRLLAEADAAQGYMPRPEARLENLQESLYAADSVPLRAARPTTDPAPRVVPPPPVTYRLPFLLTVIFAPFRLGYALLRGVWGILSYPLSFLPQSLWPFAVNSSIRMGLRGTSSARRVVLPKETAERFRREFEEEYGAHGLTFFEGGHAQALDAAKRDLNFLLIVLISPEHDDTSSFVRDTLLAPEVVAFISNPAHNIILWGGNVLDPEAYQVATEYMCNKYPFSCLACLTPKEGSSRMGIVKRLIGPMEPDTYIAGLHSAISKYSPDLDGVRAERAAQAVARNLRSEQDSAYERSLALDQERSRKKREAAAAAAAAEKKALEAAQAAARQEELRQQWRKWRAAKVPAQPAAGVRIALHMPLSAGGHRVMRFFAAESTLEDIYAFVECYDLLQEDVVDEKKDKPESYEHKYRFQISNFVPREKLEPSTTTTLGEAIGRGGNLIAEDLDDEDVD</sequence>
<dbReference type="CDD" id="cd14273">
    <property type="entry name" value="UBA_TAP-C_like"/>
    <property type="match status" value="1"/>
</dbReference>
<dbReference type="SUPFAM" id="SSF54236">
    <property type="entry name" value="Ubiquitin-like"/>
    <property type="match status" value="1"/>
</dbReference>
<keyword evidence="3" id="KW-1185">Reference proteome</keyword>
<proteinExistence type="predicted"/>
<dbReference type="Gene3D" id="1.10.8.10">
    <property type="entry name" value="DNA helicase RuvA subunit, C-terminal domain"/>
    <property type="match status" value="1"/>
</dbReference>
<feature type="domain" description="UAS" evidence="1">
    <location>
        <begin position="188"/>
        <end position="320"/>
    </location>
</feature>
<dbReference type="InterPro" id="IPR029071">
    <property type="entry name" value="Ubiquitin-like_domsf"/>
</dbReference>
<dbReference type="PANTHER" id="PTHR23322">
    <property type="entry name" value="FAS-ASSOCIATED PROTEIN"/>
    <property type="match status" value="1"/>
</dbReference>
<dbReference type="SMART" id="SM00594">
    <property type="entry name" value="UAS"/>
    <property type="match status" value="1"/>
</dbReference>
<evidence type="ECO:0000259" key="1">
    <source>
        <dbReference type="SMART" id="SM00594"/>
    </source>
</evidence>
<organism evidence="2 3">
    <name type="scientific">Podospora didyma</name>
    <dbReference type="NCBI Taxonomy" id="330526"/>
    <lineage>
        <taxon>Eukaryota</taxon>
        <taxon>Fungi</taxon>
        <taxon>Dikarya</taxon>
        <taxon>Ascomycota</taxon>
        <taxon>Pezizomycotina</taxon>
        <taxon>Sordariomycetes</taxon>
        <taxon>Sordariomycetidae</taxon>
        <taxon>Sordariales</taxon>
        <taxon>Podosporaceae</taxon>
        <taxon>Podospora</taxon>
    </lineage>
</organism>
<dbReference type="InterPro" id="IPR050730">
    <property type="entry name" value="UBX_domain-protein"/>
</dbReference>
<name>A0AAE0N6B3_9PEZI</name>
<dbReference type="EMBL" id="JAULSW010000008">
    <property type="protein sequence ID" value="KAK3372417.1"/>
    <property type="molecule type" value="Genomic_DNA"/>
</dbReference>
<accession>A0AAE0N6B3</accession>
<gene>
    <name evidence="2" type="ORF">B0H63DRAFT_294900</name>
</gene>
<reference evidence="2" key="1">
    <citation type="journal article" date="2023" name="Mol. Phylogenet. Evol.">
        <title>Genome-scale phylogeny and comparative genomics of the fungal order Sordariales.</title>
        <authorList>
            <person name="Hensen N."/>
            <person name="Bonometti L."/>
            <person name="Westerberg I."/>
            <person name="Brannstrom I.O."/>
            <person name="Guillou S."/>
            <person name="Cros-Aarteil S."/>
            <person name="Calhoun S."/>
            <person name="Haridas S."/>
            <person name="Kuo A."/>
            <person name="Mondo S."/>
            <person name="Pangilinan J."/>
            <person name="Riley R."/>
            <person name="LaButti K."/>
            <person name="Andreopoulos B."/>
            <person name="Lipzen A."/>
            <person name="Chen C."/>
            <person name="Yan M."/>
            <person name="Daum C."/>
            <person name="Ng V."/>
            <person name="Clum A."/>
            <person name="Steindorff A."/>
            <person name="Ohm R.A."/>
            <person name="Martin F."/>
            <person name="Silar P."/>
            <person name="Natvig D.O."/>
            <person name="Lalanne C."/>
            <person name="Gautier V."/>
            <person name="Ament-Velasquez S.L."/>
            <person name="Kruys A."/>
            <person name="Hutchinson M.I."/>
            <person name="Powell A.J."/>
            <person name="Barry K."/>
            <person name="Miller A.N."/>
            <person name="Grigoriev I.V."/>
            <person name="Debuchy R."/>
            <person name="Gladieux P."/>
            <person name="Hiltunen Thoren M."/>
            <person name="Johannesson H."/>
        </authorList>
    </citation>
    <scope>NUCLEOTIDE SEQUENCE</scope>
    <source>
        <strain evidence="2">CBS 232.78</strain>
    </source>
</reference>
<dbReference type="AlphaFoldDB" id="A0AAE0N6B3"/>
<evidence type="ECO:0000313" key="3">
    <source>
        <dbReference type="Proteomes" id="UP001285441"/>
    </source>
</evidence>
<dbReference type="SUPFAM" id="SSF46934">
    <property type="entry name" value="UBA-like"/>
    <property type="match status" value="1"/>
</dbReference>
<dbReference type="Proteomes" id="UP001285441">
    <property type="component" value="Unassembled WGS sequence"/>
</dbReference>
<dbReference type="SUPFAM" id="SSF52833">
    <property type="entry name" value="Thioredoxin-like"/>
    <property type="match status" value="1"/>
</dbReference>
<dbReference type="InterPro" id="IPR006577">
    <property type="entry name" value="UAS"/>
</dbReference>
<dbReference type="GO" id="GO:0043130">
    <property type="term" value="F:ubiquitin binding"/>
    <property type="evidence" value="ECO:0007669"/>
    <property type="project" value="TreeGrafter"/>
</dbReference>
<dbReference type="PANTHER" id="PTHR23322:SF1">
    <property type="entry name" value="FAS-ASSOCIATED FACTOR 2"/>
    <property type="match status" value="1"/>
</dbReference>
<dbReference type="Pfam" id="PF14555">
    <property type="entry name" value="UBA_4"/>
    <property type="match status" value="1"/>
</dbReference>
<dbReference type="Gene3D" id="3.10.20.90">
    <property type="entry name" value="Phosphatidylinositol 3-kinase Catalytic Subunit, Chain A, domain 1"/>
    <property type="match status" value="1"/>
</dbReference>
<dbReference type="Gene3D" id="3.40.30.10">
    <property type="entry name" value="Glutaredoxin"/>
    <property type="match status" value="1"/>
</dbReference>
<dbReference type="GO" id="GO:0036503">
    <property type="term" value="P:ERAD pathway"/>
    <property type="evidence" value="ECO:0007669"/>
    <property type="project" value="TreeGrafter"/>
</dbReference>